<evidence type="ECO:0000313" key="7">
    <source>
        <dbReference type="Proteomes" id="UP000254337"/>
    </source>
</evidence>
<dbReference type="Gene3D" id="3.10.300.10">
    <property type="entry name" value="Methylpurine-DNA glycosylase (MPG)"/>
    <property type="match status" value="1"/>
</dbReference>
<dbReference type="FunFam" id="3.10.300.10:FF:000001">
    <property type="entry name" value="Putative 3-methyladenine DNA glycosylase"/>
    <property type="match status" value="1"/>
</dbReference>
<dbReference type="NCBIfam" id="TIGR00567">
    <property type="entry name" value="3mg"/>
    <property type="match status" value="1"/>
</dbReference>
<dbReference type="GO" id="GO:0003677">
    <property type="term" value="F:DNA binding"/>
    <property type="evidence" value="ECO:0007669"/>
    <property type="project" value="InterPro"/>
</dbReference>
<dbReference type="HAMAP" id="MF_00527">
    <property type="entry name" value="3MGH"/>
    <property type="match status" value="1"/>
</dbReference>
<dbReference type="OrthoDB" id="9794313at2"/>
<sequence>MTAYTIWTKAEYQERASVVAPKLLGQYLIHCTAETTYIGRIVETEAYGGSYRRMADDGAHSFRGLTKRTEPMFCAGGVSYVYLIYGMYHCVNIVTGPEGSGQAVLIRAVEPVAGIEHMLENRRMQAVKPAVSNGPGKLCRAMDITLAQNRLDLCGSELYIARPAEQPRFAVVRTTRINIDYAVKGKQFPWRFYIKDNPYVSMR</sequence>
<evidence type="ECO:0000256" key="2">
    <source>
        <dbReference type="ARBA" id="ARBA00022763"/>
    </source>
</evidence>
<dbReference type="Proteomes" id="UP000254337">
    <property type="component" value="Chromosome"/>
</dbReference>
<dbReference type="KEGG" id="meg:DKB62_06445"/>
<dbReference type="PANTHER" id="PTHR10429:SF0">
    <property type="entry name" value="DNA-3-METHYLADENINE GLYCOSYLASE"/>
    <property type="match status" value="1"/>
</dbReference>
<evidence type="ECO:0000313" key="6">
    <source>
        <dbReference type="EMBL" id="AXL21225.1"/>
    </source>
</evidence>
<accession>A0A346AZD2</accession>
<protein>
    <recommendedName>
        <fullName evidence="5">Putative 3-methyladenine DNA glycosylase</fullName>
        <ecNumber evidence="5">3.2.2.-</ecNumber>
    </recommendedName>
</protein>
<proteinExistence type="inferred from homology"/>
<keyword evidence="4 5" id="KW-0234">DNA repair</keyword>
<dbReference type="GO" id="GO:0003905">
    <property type="term" value="F:alkylbase DNA N-glycosylase activity"/>
    <property type="evidence" value="ECO:0007669"/>
    <property type="project" value="InterPro"/>
</dbReference>
<organism evidence="6 7">
    <name type="scientific">Megasphaera stantonii</name>
    <dbReference type="NCBI Taxonomy" id="2144175"/>
    <lineage>
        <taxon>Bacteria</taxon>
        <taxon>Bacillati</taxon>
        <taxon>Bacillota</taxon>
        <taxon>Negativicutes</taxon>
        <taxon>Veillonellales</taxon>
        <taxon>Veillonellaceae</taxon>
        <taxon>Megasphaera</taxon>
    </lineage>
</organism>
<dbReference type="NCBIfam" id="NF002003">
    <property type="entry name" value="PRK00802.1-3"/>
    <property type="match status" value="1"/>
</dbReference>
<dbReference type="InterPro" id="IPR011034">
    <property type="entry name" value="Formyl_transferase-like_C_sf"/>
</dbReference>
<dbReference type="PANTHER" id="PTHR10429">
    <property type="entry name" value="DNA-3-METHYLADENINE GLYCOSYLASE"/>
    <property type="match status" value="1"/>
</dbReference>
<dbReference type="InterPro" id="IPR003180">
    <property type="entry name" value="MPG"/>
</dbReference>
<evidence type="ECO:0000256" key="3">
    <source>
        <dbReference type="ARBA" id="ARBA00022801"/>
    </source>
</evidence>
<dbReference type="SUPFAM" id="SSF50486">
    <property type="entry name" value="FMT C-terminal domain-like"/>
    <property type="match status" value="1"/>
</dbReference>
<name>A0A346AZD2_9FIRM</name>
<evidence type="ECO:0000256" key="5">
    <source>
        <dbReference type="HAMAP-Rule" id="MF_00527"/>
    </source>
</evidence>
<dbReference type="InterPro" id="IPR036995">
    <property type="entry name" value="MPG_sf"/>
</dbReference>
<evidence type="ECO:0000256" key="4">
    <source>
        <dbReference type="ARBA" id="ARBA00023204"/>
    </source>
</evidence>
<dbReference type="EC" id="3.2.2.-" evidence="5"/>
<dbReference type="Pfam" id="PF02245">
    <property type="entry name" value="Pur_DNA_glyco"/>
    <property type="match status" value="1"/>
</dbReference>
<evidence type="ECO:0000256" key="1">
    <source>
        <dbReference type="ARBA" id="ARBA00009232"/>
    </source>
</evidence>
<dbReference type="CDD" id="cd00540">
    <property type="entry name" value="AAG"/>
    <property type="match status" value="1"/>
</dbReference>
<gene>
    <name evidence="6" type="ORF">DKB62_06445</name>
</gene>
<reference evidence="6 7" key="1">
    <citation type="submission" date="2018-05" db="EMBL/GenBank/DDBJ databases">
        <title>Complete genome sequence of Megasphaera sp. AJH120T, isolated from the ceca of a chicken.</title>
        <authorList>
            <person name="Maki J."/>
            <person name="Looft T."/>
        </authorList>
    </citation>
    <scope>NUCLEOTIDE SEQUENCE [LARGE SCALE GENOMIC DNA]</scope>
    <source>
        <strain evidence="6 7">AJH120</strain>
    </source>
</reference>
<dbReference type="GO" id="GO:0006284">
    <property type="term" value="P:base-excision repair"/>
    <property type="evidence" value="ECO:0007669"/>
    <property type="project" value="InterPro"/>
</dbReference>
<comment type="similarity">
    <text evidence="1 5">Belongs to the DNA glycosylase MPG family.</text>
</comment>
<keyword evidence="2 5" id="KW-0227">DNA damage</keyword>
<keyword evidence="7" id="KW-1185">Reference proteome</keyword>
<keyword evidence="3 5" id="KW-0378">Hydrolase</keyword>
<dbReference type="RefSeq" id="WP_107196259.1">
    <property type="nucleotide sequence ID" value="NZ_CAUWMV010000005.1"/>
</dbReference>
<dbReference type="EMBL" id="CP029462">
    <property type="protein sequence ID" value="AXL21225.1"/>
    <property type="molecule type" value="Genomic_DNA"/>
</dbReference>
<dbReference type="AlphaFoldDB" id="A0A346AZD2"/>